<dbReference type="EMBL" id="BSYO01000005">
    <property type="protein sequence ID" value="GMH05423.1"/>
    <property type="molecule type" value="Genomic_DNA"/>
</dbReference>
<dbReference type="Gene3D" id="3.40.50.10140">
    <property type="entry name" value="Toll/interleukin-1 receptor homology (TIR) domain"/>
    <property type="match status" value="1"/>
</dbReference>
<evidence type="ECO:0000256" key="1">
    <source>
        <dbReference type="ARBA" id="ARBA00023027"/>
    </source>
</evidence>
<sequence>MQRSIIAKAITYIPSRNRVHQPVMMGLNQRSCDVFINHRGADTKRTISGLLYNHLYSMGFSPFLDSKNMKPGDNLYDNISKAIKDCKVGVAVFSPRYTESYFCLHELSLMMESKKKVIPVFCDIKPSELLQPMGQYGGFTAAEAEMLSIRNEVTYANLLFIGNQKAFILHG</sequence>
<protein>
    <recommendedName>
        <fullName evidence="2">TIR domain-containing protein</fullName>
    </recommendedName>
</protein>
<comment type="caution">
    <text evidence="3">The sequence shown here is derived from an EMBL/GenBank/DDBJ whole genome shotgun (WGS) entry which is preliminary data.</text>
</comment>
<evidence type="ECO:0000313" key="4">
    <source>
        <dbReference type="Proteomes" id="UP001279734"/>
    </source>
</evidence>
<organism evidence="3 4">
    <name type="scientific">Nepenthes gracilis</name>
    <name type="common">Slender pitcher plant</name>
    <dbReference type="NCBI Taxonomy" id="150966"/>
    <lineage>
        <taxon>Eukaryota</taxon>
        <taxon>Viridiplantae</taxon>
        <taxon>Streptophyta</taxon>
        <taxon>Embryophyta</taxon>
        <taxon>Tracheophyta</taxon>
        <taxon>Spermatophyta</taxon>
        <taxon>Magnoliopsida</taxon>
        <taxon>eudicotyledons</taxon>
        <taxon>Gunneridae</taxon>
        <taxon>Pentapetalae</taxon>
        <taxon>Caryophyllales</taxon>
        <taxon>Nepenthaceae</taxon>
        <taxon>Nepenthes</taxon>
    </lineage>
</organism>
<dbReference type="InterPro" id="IPR000157">
    <property type="entry name" value="TIR_dom"/>
</dbReference>
<feature type="domain" description="TIR" evidence="2">
    <location>
        <begin position="30"/>
        <end position="153"/>
    </location>
</feature>
<evidence type="ECO:0000259" key="2">
    <source>
        <dbReference type="PROSITE" id="PS50104"/>
    </source>
</evidence>
<dbReference type="InterPro" id="IPR035897">
    <property type="entry name" value="Toll_tir_struct_dom_sf"/>
</dbReference>
<dbReference type="SUPFAM" id="SSF52200">
    <property type="entry name" value="Toll/Interleukin receptor TIR domain"/>
    <property type="match status" value="1"/>
</dbReference>
<dbReference type="PROSITE" id="PS50104">
    <property type="entry name" value="TIR"/>
    <property type="match status" value="1"/>
</dbReference>
<dbReference type="GO" id="GO:0007165">
    <property type="term" value="P:signal transduction"/>
    <property type="evidence" value="ECO:0007669"/>
    <property type="project" value="InterPro"/>
</dbReference>
<keyword evidence="1" id="KW-0520">NAD</keyword>
<evidence type="ECO:0000313" key="3">
    <source>
        <dbReference type="EMBL" id="GMH05423.1"/>
    </source>
</evidence>
<dbReference type="PANTHER" id="PTHR32009:SF131">
    <property type="entry name" value="OS07G0566800 PROTEIN"/>
    <property type="match status" value="1"/>
</dbReference>
<dbReference type="AlphaFoldDB" id="A0AAD3S6Q1"/>
<keyword evidence="4" id="KW-1185">Reference proteome</keyword>
<dbReference type="Proteomes" id="UP001279734">
    <property type="component" value="Unassembled WGS sequence"/>
</dbReference>
<accession>A0AAD3S6Q1</accession>
<dbReference type="SMART" id="SM00255">
    <property type="entry name" value="TIR"/>
    <property type="match status" value="1"/>
</dbReference>
<reference evidence="3" key="1">
    <citation type="submission" date="2023-05" db="EMBL/GenBank/DDBJ databases">
        <title>Nepenthes gracilis genome sequencing.</title>
        <authorList>
            <person name="Fukushima K."/>
        </authorList>
    </citation>
    <scope>NUCLEOTIDE SEQUENCE</scope>
    <source>
        <strain evidence="3">SING2019-196</strain>
    </source>
</reference>
<dbReference type="PANTHER" id="PTHR32009">
    <property type="entry name" value="TMV RESISTANCE PROTEIN N-LIKE"/>
    <property type="match status" value="1"/>
</dbReference>
<dbReference type="Pfam" id="PF01582">
    <property type="entry name" value="TIR"/>
    <property type="match status" value="1"/>
</dbReference>
<name>A0AAD3S6Q1_NEPGR</name>
<proteinExistence type="predicted"/>
<gene>
    <name evidence="3" type="ORF">Nepgr_007263</name>
</gene>